<evidence type="ECO:0000256" key="3">
    <source>
        <dbReference type="ARBA" id="ARBA00022475"/>
    </source>
</evidence>
<name>A0ABM6LXT5_9GAMM</name>
<evidence type="ECO:0000256" key="6">
    <source>
        <dbReference type="ARBA" id="ARBA00023136"/>
    </source>
</evidence>
<evidence type="ECO:0008006" key="10">
    <source>
        <dbReference type="Google" id="ProtNLM"/>
    </source>
</evidence>
<evidence type="ECO:0000313" key="9">
    <source>
        <dbReference type="Proteomes" id="UP000249910"/>
    </source>
</evidence>
<dbReference type="Pfam" id="PF03253">
    <property type="entry name" value="UT"/>
    <property type="match status" value="1"/>
</dbReference>
<evidence type="ECO:0000256" key="2">
    <source>
        <dbReference type="ARBA" id="ARBA00005914"/>
    </source>
</evidence>
<dbReference type="EMBL" id="CP022132">
    <property type="protein sequence ID" value="ASG67354.1"/>
    <property type="molecule type" value="Genomic_DNA"/>
</dbReference>
<protein>
    <recommendedName>
        <fullName evidence="10">Urea transporter</fullName>
    </recommendedName>
</protein>
<comment type="similarity">
    <text evidence="2">Belongs to the urea transporter family.</text>
</comment>
<organism evidence="8 9">
    <name type="scientific">Francisella halioticida</name>
    <dbReference type="NCBI Taxonomy" id="549298"/>
    <lineage>
        <taxon>Bacteria</taxon>
        <taxon>Pseudomonadati</taxon>
        <taxon>Pseudomonadota</taxon>
        <taxon>Gammaproteobacteria</taxon>
        <taxon>Thiotrichales</taxon>
        <taxon>Francisellaceae</taxon>
        <taxon>Francisella</taxon>
    </lineage>
</organism>
<dbReference type="PANTHER" id="PTHR10464:SF4">
    <property type="entry name" value="UREA TRANSPORTER"/>
    <property type="match status" value="1"/>
</dbReference>
<proteinExistence type="inferred from homology"/>
<dbReference type="InterPro" id="IPR004937">
    <property type="entry name" value="Urea_transporter"/>
</dbReference>
<feature type="transmembrane region" description="Helical" evidence="7">
    <location>
        <begin position="21"/>
        <end position="51"/>
    </location>
</feature>
<feature type="transmembrane region" description="Helical" evidence="7">
    <location>
        <begin position="80"/>
        <end position="106"/>
    </location>
</feature>
<gene>
    <name evidence="8" type="ORF">CDV26_02155</name>
</gene>
<dbReference type="RefSeq" id="WP_088771902.1">
    <property type="nucleotide sequence ID" value="NZ_AP023082.1"/>
</dbReference>
<evidence type="ECO:0000313" key="8">
    <source>
        <dbReference type="EMBL" id="ASG67354.1"/>
    </source>
</evidence>
<dbReference type="Proteomes" id="UP000249910">
    <property type="component" value="Chromosome"/>
</dbReference>
<comment type="subcellular location">
    <subcellularLocation>
        <location evidence="1">Cell membrane</location>
        <topology evidence="1">Multi-pass membrane protein</topology>
    </subcellularLocation>
</comment>
<accession>A0ABM6LXT5</accession>
<evidence type="ECO:0000256" key="4">
    <source>
        <dbReference type="ARBA" id="ARBA00022692"/>
    </source>
</evidence>
<feature type="transmembrane region" description="Helical" evidence="7">
    <location>
        <begin position="113"/>
        <end position="132"/>
    </location>
</feature>
<dbReference type="PANTHER" id="PTHR10464">
    <property type="entry name" value="UREA TRANSPORTER"/>
    <property type="match status" value="1"/>
</dbReference>
<evidence type="ECO:0000256" key="7">
    <source>
        <dbReference type="SAM" id="Phobius"/>
    </source>
</evidence>
<keyword evidence="3" id="KW-1003">Cell membrane</keyword>
<reference evidence="8 9" key="1">
    <citation type="submission" date="2017-06" db="EMBL/GenBank/DDBJ databases">
        <title>Complete genome of Francisella halioticida.</title>
        <authorList>
            <person name="Sjodin A."/>
        </authorList>
    </citation>
    <scope>NUCLEOTIDE SEQUENCE [LARGE SCALE GENOMIC DNA]</scope>
    <source>
        <strain evidence="8 9">DSM 23729</strain>
    </source>
</reference>
<evidence type="ECO:0000256" key="1">
    <source>
        <dbReference type="ARBA" id="ARBA00004651"/>
    </source>
</evidence>
<evidence type="ECO:0000256" key="5">
    <source>
        <dbReference type="ARBA" id="ARBA00022989"/>
    </source>
</evidence>
<keyword evidence="5 7" id="KW-1133">Transmembrane helix</keyword>
<dbReference type="InterPro" id="IPR029020">
    <property type="entry name" value="Ammonium/urea_transptr"/>
</dbReference>
<keyword evidence="4 7" id="KW-0812">Transmembrane</keyword>
<keyword evidence="6 7" id="KW-0472">Membrane</keyword>
<feature type="transmembrane region" description="Helical" evidence="7">
    <location>
        <begin position="275"/>
        <end position="292"/>
    </location>
</feature>
<sequence length="331" mass="37124">MIKLKNFLKPYSSILFLDSQLIFLVVALSLFINPSMTLCGIIAILANIIFIKIINISNNNLIKHDSYDCNALLVGLSIGYLLPLSITTICLVATLTVLTFITCYIFAKIFNNYQLPILSLPFSIVAITIYIASIKFLGPNNHLLKDLTSFDINLPIAINSFLKVLGSIFFLPSNIVGLIILFVIFISSRIMFFTAIFSYFFGIYFEFILSGSFSLALNDLYAFNYILTGIALYGIFLVPTFRSLLITLFAIASTVIVTNTFEIILNYYATPVFTLPFSIVTIAFVFTLKSLGYNDINYTIKSTPEKSFLSYLNRIYRFGQAPKISLPFSGK</sequence>
<keyword evidence="9" id="KW-1185">Reference proteome</keyword>
<dbReference type="Gene3D" id="1.10.3430.10">
    <property type="entry name" value="Ammonium transporter AmtB like domains"/>
    <property type="match status" value="1"/>
</dbReference>